<evidence type="ECO:0000256" key="3">
    <source>
        <dbReference type="SAM" id="Phobius"/>
    </source>
</evidence>
<dbReference type="Pfam" id="PF13727">
    <property type="entry name" value="CoA_binding_3"/>
    <property type="match status" value="1"/>
</dbReference>
<comment type="caution">
    <text evidence="5">The sequence shown here is derived from an EMBL/GenBank/DDBJ whole genome shotgun (WGS) entry which is preliminary data.</text>
</comment>
<dbReference type="InterPro" id="IPR003869">
    <property type="entry name" value="Polysac_CapD-like"/>
</dbReference>
<proteinExistence type="inferred from homology"/>
<dbReference type="InterPro" id="IPR051203">
    <property type="entry name" value="Polysaccharide_Synthase-Rel"/>
</dbReference>
<keyword evidence="3" id="KW-1133">Transmembrane helix</keyword>
<keyword evidence="3" id="KW-0812">Transmembrane</keyword>
<organism evidence="5 6">
    <name type="scientific">Hoeflea phototrophica (strain DSM 17068 / NCIMB 14078 / DFL-43)</name>
    <dbReference type="NCBI Taxonomy" id="411684"/>
    <lineage>
        <taxon>Bacteria</taxon>
        <taxon>Pseudomonadati</taxon>
        <taxon>Pseudomonadota</taxon>
        <taxon>Alphaproteobacteria</taxon>
        <taxon>Hyphomicrobiales</taxon>
        <taxon>Rhizobiaceae</taxon>
        <taxon>Hoeflea</taxon>
    </lineage>
</organism>
<dbReference type="eggNOG" id="COG1086">
    <property type="taxonomic scope" value="Bacteria"/>
</dbReference>
<dbReference type="InterPro" id="IPR029063">
    <property type="entry name" value="SAM-dependent_MTases_sf"/>
</dbReference>
<dbReference type="SUPFAM" id="SSF51735">
    <property type="entry name" value="NAD(P)-binding Rossmann-fold domains"/>
    <property type="match status" value="1"/>
</dbReference>
<feature type="transmembrane region" description="Helical" evidence="3">
    <location>
        <begin position="20"/>
        <end position="39"/>
    </location>
</feature>
<name>A9CW82_HOEPD</name>
<evidence type="ECO:0000259" key="4">
    <source>
        <dbReference type="Pfam" id="PF02719"/>
    </source>
</evidence>
<dbReference type="SUPFAM" id="SSF53335">
    <property type="entry name" value="S-adenosyl-L-methionine-dependent methyltransferases"/>
    <property type="match status" value="1"/>
</dbReference>
<feature type="transmembrane region" description="Helical" evidence="3">
    <location>
        <begin position="84"/>
        <end position="105"/>
    </location>
</feature>
<evidence type="ECO:0000256" key="1">
    <source>
        <dbReference type="ARBA" id="ARBA00007430"/>
    </source>
</evidence>
<dbReference type="EMBL" id="ABIA03000001">
    <property type="protein sequence ID" value="EDQ35480.1"/>
    <property type="molecule type" value="Genomic_DNA"/>
</dbReference>
<reference evidence="5 6" key="1">
    <citation type="submission" date="2007-10" db="EMBL/GenBank/DDBJ databases">
        <authorList>
            <person name="Wagner-Dobler I."/>
            <person name="Ferriera S."/>
            <person name="Johnson J."/>
            <person name="Kravitz S."/>
            <person name="Beeson K."/>
            <person name="Sutton G."/>
            <person name="Rogers Y.-H."/>
            <person name="Friedman R."/>
            <person name="Frazier M."/>
            <person name="Venter J.C."/>
        </authorList>
    </citation>
    <scope>NUCLEOTIDE SEQUENCE [LARGE SCALE GENOMIC DNA]</scope>
    <source>
        <strain evidence="5 6">DFL-43</strain>
    </source>
</reference>
<dbReference type="AlphaFoldDB" id="A9CW82"/>
<dbReference type="HOGENOM" id="CLU_013560_6_0_5"/>
<dbReference type="PANTHER" id="PTHR43318">
    <property type="entry name" value="UDP-N-ACETYLGLUCOSAMINE 4,6-DEHYDRATASE"/>
    <property type="match status" value="1"/>
</dbReference>
<sequence length="648" mass="71475">MLQNFVVWLLARDRRVKQLVLVAADTFIVVFGAWLAYCIRLDAIYVPNQSQLVMILSAPLIAIPIFFGFGMYRSLIRYVGQEAIWSAFKAVGLTALLWGLLAFMTRAYGIQGVPRSVLVLTWLFVLVMVISLRFWARWFLVTQSSGSVPRRYFLIYGAGEAARQIASTLQSQNPRLSVIHATDDPSLYGRLIGGNAVFPSKDVPDLVRRYEIKDAIITLRYTSNAKRMDVVESLRKQGVRVRILPPFADIVDGKHMVNMVREVEIGDLLGREMATPDKKLMEINTSGKVVLITGAGGSIGSELCRQAISLRTSKLVLLENSEVALYQIMRELSQKGDLEIVPILGSVMDQPLVKRLFDEHGVNTVFHAAAYKHVPLVEDNPFQGVINNSLGTLSVATAAFESNVEVMVLVSTDKAVWPSSVMGASKRIAELIIQDFAAKSKRDKLSKTFCAVRFGNVIGSSGSVIPLFREQIRSGGPLTLTDTGATRYFMTVSEAAQLVIQAGSIARPDSKQSESEGDIYLLDMGDPVLIRDLAVKMIQLSNLTVCDETNPQGDIAMQIIGLRPGEKLHEVLRYSVKEPNPTAHPKISVASEPPAEALDFDQLYADLRQIAAAHDHDRLMELLSRVTGLSRPEDGDESNPDSSCPRTV</sequence>
<feature type="transmembrane region" description="Helical" evidence="3">
    <location>
        <begin position="117"/>
        <end position="136"/>
    </location>
</feature>
<comment type="similarity">
    <text evidence="1">Belongs to the polysaccharide synthase family.</text>
</comment>
<dbReference type="STRING" id="411684.HPDFL43_19837"/>
<evidence type="ECO:0000313" key="6">
    <source>
        <dbReference type="Proteomes" id="UP000004291"/>
    </source>
</evidence>
<feature type="transmembrane region" description="Helical" evidence="3">
    <location>
        <begin position="51"/>
        <end position="72"/>
    </location>
</feature>
<accession>A9CW82</accession>
<dbReference type="OrthoDB" id="9803111at2"/>
<dbReference type="CDD" id="cd05237">
    <property type="entry name" value="UDP_invert_4-6DH_SDR_e"/>
    <property type="match status" value="1"/>
</dbReference>
<keyword evidence="6" id="KW-1185">Reference proteome</keyword>
<dbReference type="InterPro" id="IPR036291">
    <property type="entry name" value="NAD(P)-bd_dom_sf"/>
</dbReference>
<feature type="region of interest" description="Disordered" evidence="2">
    <location>
        <begin position="629"/>
        <end position="648"/>
    </location>
</feature>
<feature type="domain" description="Polysaccharide biosynthesis protein CapD-like" evidence="4">
    <location>
        <begin position="290"/>
        <end position="590"/>
    </location>
</feature>
<dbReference type="Pfam" id="PF02719">
    <property type="entry name" value="Polysacc_synt_2"/>
    <property type="match status" value="1"/>
</dbReference>
<dbReference type="Gene3D" id="3.40.50.720">
    <property type="entry name" value="NAD(P)-binding Rossmann-like Domain"/>
    <property type="match status" value="2"/>
</dbReference>
<gene>
    <name evidence="5" type="ORF">HPDFL43_19837</name>
</gene>
<dbReference type="RefSeq" id="WP_007199711.1">
    <property type="nucleotide sequence ID" value="NZ_CM002917.1"/>
</dbReference>
<reference evidence="5 6" key="2">
    <citation type="submission" date="2012-06" db="EMBL/GenBank/DDBJ databases">
        <authorList>
            <person name="Fiebig A."/>
        </authorList>
    </citation>
    <scope>NUCLEOTIDE SEQUENCE [LARGE SCALE GENOMIC DNA]</scope>
    <source>
        <strain evidence="5 6">DFL-43</strain>
    </source>
</reference>
<evidence type="ECO:0000313" key="5">
    <source>
        <dbReference type="EMBL" id="EDQ35480.1"/>
    </source>
</evidence>
<keyword evidence="3" id="KW-0472">Membrane</keyword>
<dbReference type="Proteomes" id="UP000004291">
    <property type="component" value="Chromosome"/>
</dbReference>
<protein>
    <submittedName>
        <fullName evidence="5">Putative nucleoside-diphosphate sugar epimerase</fullName>
    </submittedName>
</protein>
<dbReference type="PANTHER" id="PTHR43318:SF1">
    <property type="entry name" value="POLYSACCHARIDE BIOSYNTHESIS PROTEIN EPSC-RELATED"/>
    <property type="match status" value="1"/>
</dbReference>
<evidence type="ECO:0000256" key="2">
    <source>
        <dbReference type="SAM" id="MobiDB-lite"/>
    </source>
</evidence>